<evidence type="ECO:0000256" key="2">
    <source>
        <dbReference type="ARBA" id="ARBA00022737"/>
    </source>
</evidence>
<dbReference type="EMBL" id="JAIWYP010000004">
    <property type="protein sequence ID" value="KAH3836431.1"/>
    <property type="molecule type" value="Genomic_DNA"/>
</dbReference>
<reference evidence="3" key="1">
    <citation type="journal article" date="2019" name="bioRxiv">
        <title>The Genome of the Zebra Mussel, Dreissena polymorpha: A Resource for Invasive Species Research.</title>
        <authorList>
            <person name="McCartney M.A."/>
            <person name="Auch B."/>
            <person name="Kono T."/>
            <person name="Mallez S."/>
            <person name="Zhang Y."/>
            <person name="Obille A."/>
            <person name="Becker A."/>
            <person name="Abrahante J.E."/>
            <person name="Garbe J."/>
            <person name="Badalamenti J.P."/>
            <person name="Herman A."/>
            <person name="Mangelson H."/>
            <person name="Liachko I."/>
            <person name="Sullivan S."/>
            <person name="Sone E.D."/>
            <person name="Koren S."/>
            <person name="Silverstein K.A.T."/>
            <person name="Beckman K.B."/>
            <person name="Gohl D.M."/>
        </authorList>
    </citation>
    <scope>NUCLEOTIDE SEQUENCE</scope>
    <source>
        <strain evidence="3">Duluth1</strain>
        <tissue evidence="3">Whole animal</tissue>
    </source>
</reference>
<dbReference type="SMART" id="SM00365">
    <property type="entry name" value="LRR_SD22"/>
    <property type="match status" value="2"/>
</dbReference>
<evidence type="ECO:0000313" key="3">
    <source>
        <dbReference type="EMBL" id="KAH3836431.1"/>
    </source>
</evidence>
<dbReference type="PANTHER" id="PTHR18849:SF8">
    <property type="entry name" value="LEUCINE-RICH REPEAT-CONTAINING PROTEIN 61"/>
    <property type="match status" value="1"/>
</dbReference>
<dbReference type="InterPro" id="IPR001611">
    <property type="entry name" value="Leu-rich_rpt"/>
</dbReference>
<dbReference type="Gene3D" id="3.80.10.10">
    <property type="entry name" value="Ribonuclease Inhibitor"/>
    <property type="match status" value="1"/>
</dbReference>
<dbReference type="GO" id="GO:0036158">
    <property type="term" value="P:outer dynein arm assembly"/>
    <property type="evidence" value="ECO:0007669"/>
    <property type="project" value="TreeGrafter"/>
</dbReference>
<name>A0A9D4QMC0_DREPO</name>
<organism evidence="3 4">
    <name type="scientific">Dreissena polymorpha</name>
    <name type="common">Zebra mussel</name>
    <name type="synonym">Mytilus polymorpha</name>
    <dbReference type="NCBI Taxonomy" id="45954"/>
    <lineage>
        <taxon>Eukaryota</taxon>
        <taxon>Metazoa</taxon>
        <taxon>Spiralia</taxon>
        <taxon>Lophotrochozoa</taxon>
        <taxon>Mollusca</taxon>
        <taxon>Bivalvia</taxon>
        <taxon>Autobranchia</taxon>
        <taxon>Heteroconchia</taxon>
        <taxon>Euheterodonta</taxon>
        <taxon>Imparidentia</taxon>
        <taxon>Neoheterodontei</taxon>
        <taxon>Myida</taxon>
        <taxon>Dreissenoidea</taxon>
        <taxon>Dreissenidae</taxon>
        <taxon>Dreissena</taxon>
    </lineage>
</organism>
<comment type="caution">
    <text evidence="3">The sequence shown here is derived from an EMBL/GenBank/DDBJ whole genome shotgun (WGS) entry which is preliminary data.</text>
</comment>
<protein>
    <recommendedName>
        <fullName evidence="5">Leucine-rich repeat-containing protein 61</fullName>
    </recommendedName>
</protein>
<evidence type="ECO:0000313" key="4">
    <source>
        <dbReference type="Proteomes" id="UP000828390"/>
    </source>
</evidence>
<reference evidence="3" key="2">
    <citation type="submission" date="2020-11" db="EMBL/GenBank/DDBJ databases">
        <authorList>
            <person name="McCartney M.A."/>
            <person name="Auch B."/>
            <person name="Kono T."/>
            <person name="Mallez S."/>
            <person name="Becker A."/>
            <person name="Gohl D.M."/>
            <person name="Silverstein K.A.T."/>
            <person name="Koren S."/>
            <person name="Bechman K.B."/>
            <person name="Herman A."/>
            <person name="Abrahante J.E."/>
            <person name="Garbe J."/>
        </authorList>
    </citation>
    <scope>NUCLEOTIDE SEQUENCE</scope>
    <source>
        <strain evidence="3">Duluth1</strain>
        <tissue evidence="3">Whole animal</tissue>
    </source>
</reference>
<keyword evidence="1" id="KW-0433">Leucine-rich repeat</keyword>
<dbReference type="AlphaFoldDB" id="A0A9D4QMC0"/>
<dbReference type="GO" id="GO:0005737">
    <property type="term" value="C:cytoplasm"/>
    <property type="evidence" value="ECO:0007669"/>
    <property type="project" value="TreeGrafter"/>
</dbReference>
<evidence type="ECO:0000256" key="1">
    <source>
        <dbReference type="ARBA" id="ARBA00022614"/>
    </source>
</evidence>
<sequence length="235" mass="25975">MTAVTKTLLKSISGEFDMESIHSLSLKNLELTELGCIGECTGLQRLDLSYNSLTRLHLLVGLDSLQTLNLAANRITSLEGLQALENLENLNLAGNLIGGVDALRCLTGLEKLQCLRLRDQTTGLSNPVCLNIRYVADVGSMFPHLTTLDGERIQGRGSEVFQMFKHINDAVACRSDESESTHYAIEEWVPDSFWEPSTKFDKSLMGDAQQQLEDLLKSCQRLSSVAEEKLQQLGS</sequence>
<dbReference type="PRINTS" id="PR00019">
    <property type="entry name" value="LEURICHRPT"/>
</dbReference>
<gene>
    <name evidence="3" type="ORF">DPMN_109801</name>
</gene>
<dbReference type="SUPFAM" id="SSF52058">
    <property type="entry name" value="L domain-like"/>
    <property type="match status" value="1"/>
</dbReference>
<keyword evidence="2" id="KW-0677">Repeat</keyword>
<accession>A0A9D4QMC0</accession>
<evidence type="ECO:0008006" key="5">
    <source>
        <dbReference type="Google" id="ProtNLM"/>
    </source>
</evidence>
<keyword evidence="4" id="KW-1185">Reference proteome</keyword>
<dbReference type="PROSITE" id="PS51450">
    <property type="entry name" value="LRR"/>
    <property type="match status" value="3"/>
</dbReference>
<dbReference type="OrthoDB" id="433501at2759"/>
<dbReference type="Proteomes" id="UP000828390">
    <property type="component" value="Unassembled WGS sequence"/>
</dbReference>
<proteinExistence type="predicted"/>
<dbReference type="InterPro" id="IPR032675">
    <property type="entry name" value="LRR_dom_sf"/>
</dbReference>
<dbReference type="PANTHER" id="PTHR18849">
    <property type="entry name" value="LEUCINE RICH REPEAT PROTEIN"/>
    <property type="match status" value="1"/>
</dbReference>
<dbReference type="Pfam" id="PF14580">
    <property type="entry name" value="LRR_9"/>
    <property type="match status" value="1"/>
</dbReference>